<proteinExistence type="inferred from homology"/>
<dbReference type="CDD" id="cd06171">
    <property type="entry name" value="Sigma70_r4"/>
    <property type="match status" value="1"/>
</dbReference>
<evidence type="ECO:0000313" key="7">
    <source>
        <dbReference type="EMBL" id="SPU00688.1"/>
    </source>
</evidence>
<gene>
    <name evidence="7" type="primary">sigV_1</name>
    <name evidence="7" type="ORF">NCTC7582_03487</name>
</gene>
<name>A0A2X0Y3R2_9BACI</name>
<dbReference type="PANTHER" id="PTHR43133">
    <property type="entry name" value="RNA POLYMERASE ECF-TYPE SIGMA FACTO"/>
    <property type="match status" value="1"/>
</dbReference>
<dbReference type="Gene3D" id="1.10.1740.10">
    <property type="match status" value="1"/>
</dbReference>
<evidence type="ECO:0000256" key="4">
    <source>
        <dbReference type="ARBA" id="ARBA00023163"/>
    </source>
</evidence>
<dbReference type="InterPro" id="IPR013324">
    <property type="entry name" value="RNA_pol_sigma_r3/r4-like"/>
</dbReference>
<dbReference type="InterPro" id="IPR013325">
    <property type="entry name" value="RNA_pol_sigma_r2"/>
</dbReference>
<dbReference type="SUPFAM" id="SSF88946">
    <property type="entry name" value="Sigma2 domain of RNA polymerase sigma factors"/>
    <property type="match status" value="1"/>
</dbReference>
<dbReference type="Pfam" id="PF04542">
    <property type="entry name" value="Sigma70_r2"/>
    <property type="match status" value="1"/>
</dbReference>
<feature type="domain" description="RNA polymerase sigma-70 region 2" evidence="5">
    <location>
        <begin position="8"/>
        <end position="70"/>
    </location>
</feature>
<dbReference type="PANTHER" id="PTHR43133:SF60">
    <property type="entry name" value="RNA POLYMERASE SIGMA FACTOR SIGV"/>
    <property type="match status" value="1"/>
</dbReference>
<dbReference type="RefSeq" id="WP_048390395.1">
    <property type="nucleotide sequence ID" value="NZ_CP122283.1"/>
</dbReference>
<reference evidence="7 8" key="1">
    <citation type="submission" date="2018-06" db="EMBL/GenBank/DDBJ databases">
        <authorList>
            <consortium name="Pathogen Informatics"/>
            <person name="Doyle S."/>
        </authorList>
    </citation>
    <scope>NUCLEOTIDE SEQUENCE [LARGE SCALE GENOMIC DNA]</scope>
    <source>
        <strain evidence="7 8">NCTC7582</strain>
    </source>
</reference>
<dbReference type="Pfam" id="PF08281">
    <property type="entry name" value="Sigma70_r4_2"/>
    <property type="match status" value="1"/>
</dbReference>
<dbReference type="SUPFAM" id="SSF88659">
    <property type="entry name" value="Sigma3 and sigma4 domains of RNA polymerase sigma factors"/>
    <property type="match status" value="1"/>
</dbReference>
<dbReference type="GO" id="GO:0003677">
    <property type="term" value="F:DNA binding"/>
    <property type="evidence" value="ECO:0007669"/>
    <property type="project" value="InterPro"/>
</dbReference>
<dbReference type="AlphaFoldDB" id="A0A2X0Y3R2"/>
<dbReference type="InterPro" id="IPR014284">
    <property type="entry name" value="RNA_pol_sigma-70_dom"/>
</dbReference>
<accession>A0A2X0Y3R2</accession>
<keyword evidence="4" id="KW-0804">Transcription</keyword>
<evidence type="ECO:0000256" key="1">
    <source>
        <dbReference type="ARBA" id="ARBA00010641"/>
    </source>
</evidence>
<dbReference type="InterPro" id="IPR007627">
    <property type="entry name" value="RNA_pol_sigma70_r2"/>
</dbReference>
<evidence type="ECO:0000259" key="6">
    <source>
        <dbReference type="Pfam" id="PF08281"/>
    </source>
</evidence>
<organism evidence="7 8">
    <name type="scientific">Lysinibacillus capsici</name>
    <dbReference type="NCBI Taxonomy" id="2115968"/>
    <lineage>
        <taxon>Bacteria</taxon>
        <taxon>Bacillati</taxon>
        <taxon>Bacillota</taxon>
        <taxon>Bacilli</taxon>
        <taxon>Bacillales</taxon>
        <taxon>Bacillaceae</taxon>
        <taxon>Lysinibacillus</taxon>
    </lineage>
</organism>
<dbReference type="GO" id="GO:0006352">
    <property type="term" value="P:DNA-templated transcription initiation"/>
    <property type="evidence" value="ECO:0007669"/>
    <property type="project" value="InterPro"/>
</dbReference>
<dbReference type="EMBL" id="UAQE01000001">
    <property type="protein sequence ID" value="SPU00688.1"/>
    <property type="molecule type" value="Genomic_DNA"/>
</dbReference>
<keyword evidence="3" id="KW-0731">Sigma factor</keyword>
<dbReference type="InterPro" id="IPR039425">
    <property type="entry name" value="RNA_pol_sigma-70-like"/>
</dbReference>
<comment type="similarity">
    <text evidence="1">Belongs to the sigma-70 factor family. ECF subfamily.</text>
</comment>
<evidence type="ECO:0000256" key="3">
    <source>
        <dbReference type="ARBA" id="ARBA00023082"/>
    </source>
</evidence>
<dbReference type="InterPro" id="IPR036388">
    <property type="entry name" value="WH-like_DNA-bd_sf"/>
</dbReference>
<dbReference type="GO" id="GO:0016987">
    <property type="term" value="F:sigma factor activity"/>
    <property type="evidence" value="ECO:0007669"/>
    <property type="project" value="UniProtKB-KW"/>
</dbReference>
<evidence type="ECO:0000259" key="5">
    <source>
        <dbReference type="Pfam" id="PF04542"/>
    </source>
</evidence>
<dbReference type="InterPro" id="IPR013249">
    <property type="entry name" value="RNA_pol_sigma70_r4_t2"/>
</dbReference>
<keyword evidence="2" id="KW-0805">Transcription regulation</keyword>
<evidence type="ECO:0000313" key="8">
    <source>
        <dbReference type="Proteomes" id="UP000251431"/>
    </source>
</evidence>
<sequence length="168" mass="20044">MDGILEEMIEEHAAHLLRLAYFYVKNRQTAEDIVQEVFIKFSQRGYEERGQLRAYLSTLTINQSKDYLKSWHYKKLLLQEKIFPIQGNRQRDELVAAEERSHIGAAILKLSLTYREPIILYYFEEMKIRDIAQLLGIAENTVKTRLKRAREALKPHLKQEEWEVLRHE</sequence>
<evidence type="ECO:0000256" key="2">
    <source>
        <dbReference type="ARBA" id="ARBA00023015"/>
    </source>
</evidence>
<feature type="domain" description="RNA polymerase sigma factor 70 region 4 type 2" evidence="6">
    <location>
        <begin position="103"/>
        <end position="153"/>
    </location>
</feature>
<dbReference type="Proteomes" id="UP000251431">
    <property type="component" value="Unassembled WGS sequence"/>
</dbReference>
<dbReference type="Gene3D" id="1.10.10.10">
    <property type="entry name" value="Winged helix-like DNA-binding domain superfamily/Winged helix DNA-binding domain"/>
    <property type="match status" value="1"/>
</dbReference>
<protein>
    <submittedName>
        <fullName evidence="7">RNA polymerase ECF-type sigma factor</fullName>
    </submittedName>
</protein>
<dbReference type="NCBIfam" id="TIGR02937">
    <property type="entry name" value="sigma70-ECF"/>
    <property type="match status" value="1"/>
</dbReference>